<reference evidence="5 6" key="1">
    <citation type="submission" date="2017-06" db="EMBL/GenBank/DDBJ databases">
        <title>Salmonella reference genomes for public health.</title>
        <authorList>
            <person name="Robertson J."/>
            <person name="Yoshida C."/>
            <person name="Gurnik S."/>
            <person name="Nash J."/>
        </authorList>
    </citation>
    <scope>NUCLEOTIDE SEQUENCE [LARGE SCALE GENOMIC DNA]</scope>
    <source>
        <strain evidence="5 6">1315K</strain>
    </source>
</reference>
<dbReference type="SUPFAM" id="SSF53448">
    <property type="entry name" value="Nucleotide-diphospho-sugar transferases"/>
    <property type="match status" value="1"/>
</dbReference>
<dbReference type="AlphaFoldDB" id="A0A6C7CIW9"/>
<proteinExistence type="inferred from homology"/>
<organism evidence="5 6">
    <name type="scientific">Salmonella enterica subsp. salamae serovar 55:k:z39 str. 1315K</name>
    <dbReference type="NCBI Taxonomy" id="1243602"/>
    <lineage>
        <taxon>Bacteria</taxon>
        <taxon>Pseudomonadati</taxon>
        <taxon>Pseudomonadota</taxon>
        <taxon>Gammaproteobacteria</taxon>
        <taxon>Enterobacterales</taxon>
        <taxon>Enterobacteriaceae</taxon>
        <taxon>Salmonella</taxon>
    </lineage>
</organism>
<evidence type="ECO:0000256" key="1">
    <source>
        <dbReference type="ARBA" id="ARBA00006739"/>
    </source>
</evidence>
<dbReference type="InterPro" id="IPR029044">
    <property type="entry name" value="Nucleotide-diphossugar_trans"/>
</dbReference>
<dbReference type="PANTHER" id="PTHR43630:SF1">
    <property type="entry name" value="POLY-BETA-1,6-N-ACETYL-D-GLUCOSAMINE SYNTHASE"/>
    <property type="match status" value="1"/>
</dbReference>
<evidence type="ECO:0000256" key="3">
    <source>
        <dbReference type="ARBA" id="ARBA00022679"/>
    </source>
</evidence>
<protein>
    <submittedName>
        <fullName evidence="5">Glycosyltransferase</fullName>
    </submittedName>
</protein>
<evidence type="ECO:0000313" key="5">
    <source>
        <dbReference type="EMBL" id="ASG87754.1"/>
    </source>
</evidence>
<keyword evidence="3 5" id="KW-0808">Transferase</keyword>
<dbReference type="CDD" id="cd00761">
    <property type="entry name" value="Glyco_tranf_GTA_type"/>
    <property type="match status" value="1"/>
</dbReference>
<evidence type="ECO:0000313" key="6">
    <source>
        <dbReference type="Proteomes" id="UP000198067"/>
    </source>
</evidence>
<comment type="similarity">
    <text evidence="1">Belongs to the glycosyltransferase 2 family.</text>
</comment>
<name>A0A6C7CIW9_SALER</name>
<gene>
    <name evidence="5" type="ORF">LFZ47_09210</name>
</gene>
<keyword evidence="2" id="KW-0328">Glycosyltransferase</keyword>
<evidence type="ECO:0000256" key="2">
    <source>
        <dbReference type="ARBA" id="ARBA00022676"/>
    </source>
</evidence>
<dbReference type="InterPro" id="IPR001173">
    <property type="entry name" value="Glyco_trans_2-like"/>
</dbReference>
<dbReference type="PANTHER" id="PTHR43630">
    <property type="entry name" value="POLY-BETA-1,6-N-ACETYL-D-GLUCOSAMINE SYNTHASE"/>
    <property type="match status" value="1"/>
</dbReference>
<evidence type="ECO:0000259" key="4">
    <source>
        <dbReference type="Pfam" id="PF00535"/>
    </source>
</evidence>
<dbReference type="Pfam" id="PF00535">
    <property type="entry name" value="Glycos_transf_2"/>
    <property type="match status" value="1"/>
</dbReference>
<dbReference type="GO" id="GO:0016757">
    <property type="term" value="F:glycosyltransferase activity"/>
    <property type="evidence" value="ECO:0007669"/>
    <property type="project" value="UniProtKB-KW"/>
</dbReference>
<sequence length="334" mass="38913">MRLDRDVLSIIIPAYNEERNIEKILGLLEKQTIEGFEVIVVDDGSTDNTPLLVSSYVPTKYSLVLLQQQNRGAAYAREIAINKSCSRFIAVIDCDDSIANDTLEKAIKPLLNSKVIDISLFKLNYVNNVGGEILKVFTYYTKNKILDGRDVFNNCIRFWGVHAFGIYKRERILHSYAIYHELNRDKKNYLNNDEVISRITFDISNRIIITDADYFFVNNLQSTTRRINKNYFKVINNVFLLKRYIENKKETRQSLHVMTDIQALSISTVWGVTVRYLKWRKFLNKTEQLQWQELISTASIQLISAGKEHNISISIKNKLQLIIIRCLTRKWILC</sequence>
<accession>A0A6C7CIW9</accession>
<feature type="domain" description="Glycosyltransferase 2-like" evidence="4">
    <location>
        <begin position="9"/>
        <end position="126"/>
    </location>
</feature>
<dbReference type="Proteomes" id="UP000198067">
    <property type="component" value="Chromosome"/>
</dbReference>
<dbReference type="EMBL" id="CP022139">
    <property type="protein sequence ID" value="ASG87754.1"/>
    <property type="molecule type" value="Genomic_DNA"/>
</dbReference>
<dbReference type="Gene3D" id="3.90.550.10">
    <property type="entry name" value="Spore Coat Polysaccharide Biosynthesis Protein SpsA, Chain A"/>
    <property type="match status" value="1"/>
</dbReference>